<keyword evidence="2" id="KW-0813">Transport</keyword>
<evidence type="ECO:0000256" key="3">
    <source>
        <dbReference type="ARBA" id="ARBA00022692"/>
    </source>
</evidence>
<name>A0A1E4THX6_9ASCO</name>
<dbReference type="InterPro" id="IPR020846">
    <property type="entry name" value="MFS_dom"/>
</dbReference>
<evidence type="ECO:0000256" key="1">
    <source>
        <dbReference type="ARBA" id="ARBA00004141"/>
    </source>
</evidence>
<dbReference type="AlphaFoldDB" id="A0A1E4THX6"/>
<keyword evidence="4 6" id="KW-1133">Transmembrane helix</keyword>
<evidence type="ECO:0000313" key="8">
    <source>
        <dbReference type="EMBL" id="ODV91339.1"/>
    </source>
</evidence>
<accession>A0A1E4THX6</accession>
<dbReference type="PANTHER" id="PTHR43791:SF67">
    <property type="entry name" value="TRANSPORTER, PUTATIVE (AFU_ORTHOLOGUE AFUA_3G04010)-RELATED"/>
    <property type="match status" value="1"/>
</dbReference>
<keyword evidence="5 6" id="KW-0472">Membrane</keyword>
<organism evidence="8 9">
    <name type="scientific">Tortispora caseinolytica NRRL Y-17796</name>
    <dbReference type="NCBI Taxonomy" id="767744"/>
    <lineage>
        <taxon>Eukaryota</taxon>
        <taxon>Fungi</taxon>
        <taxon>Dikarya</taxon>
        <taxon>Ascomycota</taxon>
        <taxon>Saccharomycotina</taxon>
        <taxon>Trigonopsidomycetes</taxon>
        <taxon>Trigonopsidales</taxon>
        <taxon>Trigonopsidaceae</taxon>
        <taxon>Tortispora</taxon>
    </lineage>
</organism>
<dbReference type="FunFam" id="1.20.1250.20:FF:000034">
    <property type="entry name" value="MFS general substrate transporter"/>
    <property type="match status" value="1"/>
</dbReference>
<dbReference type="Pfam" id="PF07690">
    <property type="entry name" value="MFS_1"/>
    <property type="match status" value="1"/>
</dbReference>
<feature type="domain" description="Major facilitator superfamily (MFS) profile" evidence="7">
    <location>
        <begin position="28"/>
        <end position="431"/>
    </location>
</feature>
<evidence type="ECO:0000259" key="7">
    <source>
        <dbReference type="PROSITE" id="PS50850"/>
    </source>
</evidence>
<protein>
    <recommendedName>
        <fullName evidence="7">Major facilitator superfamily (MFS) profile domain-containing protein</fullName>
    </recommendedName>
</protein>
<keyword evidence="3 6" id="KW-0812">Transmembrane</keyword>
<dbReference type="Proteomes" id="UP000095023">
    <property type="component" value="Unassembled WGS sequence"/>
</dbReference>
<feature type="transmembrane region" description="Helical" evidence="6">
    <location>
        <begin position="187"/>
        <end position="209"/>
    </location>
</feature>
<feature type="transmembrane region" description="Helical" evidence="6">
    <location>
        <begin position="94"/>
        <end position="116"/>
    </location>
</feature>
<feature type="transmembrane region" description="Helical" evidence="6">
    <location>
        <begin position="349"/>
        <end position="369"/>
    </location>
</feature>
<comment type="subcellular location">
    <subcellularLocation>
        <location evidence="1">Membrane</location>
        <topology evidence="1">Multi-pass membrane protein</topology>
    </subcellularLocation>
</comment>
<feature type="transmembrane region" description="Helical" evidence="6">
    <location>
        <begin position="415"/>
        <end position="435"/>
    </location>
</feature>
<evidence type="ECO:0000256" key="4">
    <source>
        <dbReference type="ARBA" id="ARBA00022989"/>
    </source>
</evidence>
<evidence type="ECO:0000256" key="6">
    <source>
        <dbReference type="SAM" id="Phobius"/>
    </source>
</evidence>
<keyword evidence="9" id="KW-1185">Reference proteome</keyword>
<evidence type="ECO:0000256" key="5">
    <source>
        <dbReference type="ARBA" id="ARBA00023136"/>
    </source>
</evidence>
<dbReference type="GO" id="GO:0016020">
    <property type="term" value="C:membrane"/>
    <property type="evidence" value="ECO:0007669"/>
    <property type="project" value="UniProtKB-SubCell"/>
</dbReference>
<dbReference type="OrthoDB" id="2985014at2759"/>
<proteinExistence type="predicted"/>
<dbReference type="InterPro" id="IPR011701">
    <property type="entry name" value="MFS"/>
</dbReference>
<feature type="transmembrane region" description="Helical" evidence="6">
    <location>
        <begin position="324"/>
        <end position="343"/>
    </location>
</feature>
<gene>
    <name evidence="8" type="ORF">CANCADRAFT_148212</name>
</gene>
<dbReference type="PROSITE" id="PS50850">
    <property type="entry name" value="MFS"/>
    <property type="match status" value="1"/>
</dbReference>
<dbReference type="EMBL" id="KV453842">
    <property type="protein sequence ID" value="ODV91339.1"/>
    <property type="molecule type" value="Genomic_DNA"/>
</dbReference>
<feature type="transmembrane region" description="Helical" evidence="6">
    <location>
        <begin position="65"/>
        <end position="87"/>
    </location>
</feature>
<evidence type="ECO:0000313" key="9">
    <source>
        <dbReference type="Proteomes" id="UP000095023"/>
    </source>
</evidence>
<feature type="transmembrane region" description="Helical" evidence="6">
    <location>
        <begin position="293"/>
        <end position="312"/>
    </location>
</feature>
<dbReference type="SUPFAM" id="SSF103473">
    <property type="entry name" value="MFS general substrate transporter"/>
    <property type="match status" value="1"/>
</dbReference>
<dbReference type="FunFam" id="1.20.1250.20:FF:000068">
    <property type="entry name" value="MFS general substrate transporter"/>
    <property type="match status" value="1"/>
</dbReference>
<feature type="transmembrane region" description="Helical" evidence="6">
    <location>
        <begin position="122"/>
        <end position="142"/>
    </location>
</feature>
<dbReference type="PANTHER" id="PTHR43791">
    <property type="entry name" value="PERMEASE-RELATED"/>
    <property type="match status" value="1"/>
</dbReference>
<sequence length="451" mass="49643">MVSDPQADLQVDQQANLSRIFRKLDLWILPMISSMYLMSFLDRTNVGYANVAGMSKDLGMTPHQYSIGLSVFFAAYVSLETPSNVFLKRLHPKYYLPSLTIAWGIITTLSCLVQNFGGFVTVRVLLGLAEAGLFPGMIFYLSMWYPRYKQLSRFSWFFSAASLSGAFGGLLGRGLVALDGRAGLEGWRWIFLVEGLLTVAVGCLAYFVLQDGPSTASFLTETERSALLAVLAADYKQESEDFDWKLVRSAFADWKVWLAALMCVSVAIPTFSFALFLPSIVASIGYSNVQAQLMSVPPFATACVFTALMGLLSDKWRYRTPFMLIYSTVGMIGYILLIALPHSQSGARYFATFLCAVSLYVCSAMNMGWLGNNLQGHHKRATGCGIQVSIGQVGGIVSSYLYPSTDAPKYIVGNSVALGTLAIAFITTVFMFAGLKYSNRRSPEDGFKYML</sequence>
<feature type="transmembrane region" description="Helical" evidence="6">
    <location>
        <begin position="256"/>
        <end position="281"/>
    </location>
</feature>
<feature type="transmembrane region" description="Helical" evidence="6">
    <location>
        <begin position="154"/>
        <end position="175"/>
    </location>
</feature>
<dbReference type="InterPro" id="IPR036259">
    <property type="entry name" value="MFS_trans_sf"/>
</dbReference>
<reference evidence="9" key="1">
    <citation type="submission" date="2016-02" db="EMBL/GenBank/DDBJ databases">
        <title>Comparative genomics of biotechnologically important yeasts.</title>
        <authorList>
            <consortium name="DOE Joint Genome Institute"/>
            <person name="Riley R."/>
            <person name="Haridas S."/>
            <person name="Wolfe K.H."/>
            <person name="Lopes M.R."/>
            <person name="Hittinger C.T."/>
            <person name="Goker M."/>
            <person name="Salamov A."/>
            <person name="Wisecaver J."/>
            <person name="Long T.M."/>
            <person name="Aerts A.L."/>
            <person name="Barry K."/>
            <person name="Choi C."/>
            <person name="Clum A."/>
            <person name="Coughlan A.Y."/>
            <person name="Deshpande S."/>
            <person name="Douglass A.P."/>
            <person name="Hanson S.J."/>
            <person name="Klenk H.-P."/>
            <person name="Labutti K."/>
            <person name="Lapidus A."/>
            <person name="Lindquist E."/>
            <person name="Lipzen A."/>
            <person name="Meier-Kolthoff J.P."/>
            <person name="Ohm R.A."/>
            <person name="Otillar R.P."/>
            <person name="Pangilinan J."/>
            <person name="Peng Y."/>
            <person name="Rokas A."/>
            <person name="Rosa C.A."/>
            <person name="Scheuner C."/>
            <person name="Sibirny A.A."/>
            <person name="Slot J.C."/>
            <person name="Stielow J.B."/>
            <person name="Sun H."/>
            <person name="Kurtzman C.P."/>
            <person name="Blackwell M."/>
            <person name="Jeffries T.W."/>
            <person name="Grigoriev I.V."/>
        </authorList>
    </citation>
    <scope>NUCLEOTIDE SEQUENCE [LARGE SCALE GENOMIC DNA]</scope>
    <source>
        <strain evidence="9">NRRL Y-17796</strain>
    </source>
</reference>
<dbReference type="Gene3D" id="1.20.1250.20">
    <property type="entry name" value="MFS general substrate transporter like domains"/>
    <property type="match status" value="2"/>
</dbReference>
<dbReference type="GO" id="GO:0022857">
    <property type="term" value="F:transmembrane transporter activity"/>
    <property type="evidence" value="ECO:0007669"/>
    <property type="project" value="InterPro"/>
</dbReference>
<evidence type="ECO:0000256" key="2">
    <source>
        <dbReference type="ARBA" id="ARBA00022448"/>
    </source>
</evidence>